<evidence type="ECO:0000259" key="7">
    <source>
        <dbReference type="Pfam" id="PF00155"/>
    </source>
</evidence>
<dbReference type="InterPro" id="IPR015424">
    <property type="entry name" value="PyrdxlP-dep_Trfase"/>
</dbReference>
<dbReference type="EMBL" id="SNWX01000044">
    <property type="protein sequence ID" value="TDO71617.1"/>
    <property type="molecule type" value="Genomic_DNA"/>
</dbReference>
<organism evidence="8 9">
    <name type="scientific">Halanaerobium saccharolyticum</name>
    <dbReference type="NCBI Taxonomy" id="43595"/>
    <lineage>
        <taxon>Bacteria</taxon>
        <taxon>Bacillati</taxon>
        <taxon>Bacillota</taxon>
        <taxon>Clostridia</taxon>
        <taxon>Halanaerobiales</taxon>
        <taxon>Halanaerobiaceae</taxon>
        <taxon>Halanaerobium</taxon>
    </lineage>
</organism>
<evidence type="ECO:0000256" key="6">
    <source>
        <dbReference type="SAM" id="Coils"/>
    </source>
</evidence>
<accession>A0A4R6LAN1</accession>
<dbReference type="AlphaFoldDB" id="A0A4R6LAN1"/>
<dbReference type="Proteomes" id="UP000295064">
    <property type="component" value="Unassembled WGS sequence"/>
</dbReference>
<comment type="cofactor">
    <cofactor evidence="1">
        <name>pyridoxal 5'-phosphate</name>
        <dbReference type="ChEBI" id="CHEBI:597326"/>
    </cofactor>
</comment>
<comment type="caution">
    <text evidence="8">The sequence shown here is derived from an EMBL/GenBank/DDBJ whole genome shotgun (WGS) entry which is preliminary data.</text>
</comment>
<feature type="coiled-coil region" evidence="6">
    <location>
        <begin position="145"/>
        <end position="172"/>
    </location>
</feature>
<feature type="domain" description="Aminotransferase class I/classII large" evidence="7">
    <location>
        <begin position="44"/>
        <end position="396"/>
    </location>
</feature>
<evidence type="ECO:0000313" key="8">
    <source>
        <dbReference type="EMBL" id="TDO71617.1"/>
    </source>
</evidence>
<comment type="similarity">
    <text evidence="5">Belongs to the class-II pyridoxal-phosphate-dependent aminotransferase family. MalY/PatB cystathionine beta-lyase subfamily.</text>
</comment>
<keyword evidence="6" id="KW-0175">Coiled coil</keyword>
<dbReference type="PANTHER" id="PTHR43525:SF1">
    <property type="entry name" value="PROTEIN MALY"/>
    <property type="match status" value="1"/>
</dbReference>
<dbReference type="InterPro" id="IPR015422">
    <property type="entry name" value="PyrdxlP-dep_Trfase_small"/>
</dbReference>
<dbReference type="InterPro" id="IPR004839">
    <property type="entry name" value="Aminotransferase_I/II_large"/>
</dbReference>
<protein>
    <recommendedName>
        <fullName evidence="2">cysteine-S-conjugate beta-lyase</fullName>
        <ecNumber evidence="2">4.4.1.13</ecNumber>
    </recommendedName>
</protein>
<dbReference type="NCBIfam" id="TIGR04350">
    <property type="entry name" value="C_S_lyase_PatB"/>
    <property type="match status" value="1"/>
</dbReference>
<keyword evidence="4 8" id="KW-0456">Lyase</keyword>
<dbReference type="Pfam" id="PF00155">
    <property type="entry name" value="Aminotran_1_2"/>
    <property type="match status" value="1"/>
</dbReference>
<evidence type="ECO:0000256" key="5">
    <source>
        <dbReference type="ARBA" id="ARBA00037974"/>
    </source>
</evidence>
<evidence type="ECO:0000256" key="4">
    <source>
        <dbReference type="ARBA" id="ARBA00023239"/>
    </source>
</evidence>
<dbReference type="SUPFAM" id="SSF53383">
    <property type="entry name" value="PLP-dependent transferases"/>
    <property type="match status" value="1"/>
</dbReference>
<dbReference type="RefSeq" id="WP_133516349.1">
    <property type="nucleotide sequence ID" value="NZ_SNWX01000044.1"/>
</dbReference>
<dbReference type="InterPro" id="IPR051798">
    <property type="entry name" value="Class-II_PLP-Dep_Aminotrans"/>
</dbReference>
<dbReference type="CDD" id="cd00609">
    <property type="entry name" value="AAT_like"/>
    <property type="match status" value="1"/>
</dbReference>
<dbReference type="InterPro" id="IPR027619">
    <property type="entry name" value="C-S_lyase_PatB-like"/>
</dbReference>
<dbReference type="EC" id="4.4.1.13" evidence="2"/>
<evidence type="ECO:0000256" key="1">
    <source>
        <dbReference type="ARBA" id="ARBA00001933"/>
    </source>
</evidence>
<sequence length="406" mass="47021">MSNFEFSSLENRDNTMATKWDKREEIFGSQDILPMWVADSDWQTAPAVKKRLQEKVEEGIFGYSFADQSIYQAVQDWLQRRFDLAVKKDWLIFDTGVVPAINFTLKAITEPDEAVIVQPPVYRPFYGAVKNNNCQLLKNELIKTNNYYQMDLNHLEKQIKESNQQGNRVRAMIFCSPHNPVGRVWQKEELLKLLRLLKKEDIYLLSDEIHLDLILPGYQHTPVLKLLLARDEFKEYRKKVISLMAASKTFNIAGLHTSYTIIESRELRAAYQKAKEGFATGNSPFGLLALKSAYNEGEEWLEAQLKYLEANYKFLQQYIKENIPQIKVTEEEGTYLIWLDCSQLGFEKDEQLIEFMNKNAKVGLNPGRWFGDAGSMHMRLNIACPRQRLEEGLKRIKTAVASLENG</sequence>
<proteinExistence type="inferred from homology"/>
<dbReference type="Gene3D" id="3.90.1150.10">
    <property type="entry name" value="Aspartate Aminotransferase, domain 1"/>
    <property type="match status" value="1"/>
</dbReference>
<name>A0A4R6LAN1_9FIRM</name>
<evidence type="ECO:0000313" key="9">
    <source>
        <dbReference type="Proteomes" id="UP000295064"/>
    </source>
</evidence>
<dbReference type="Gene3D" id="3.40.640.10">
    <property type="entry name" value="Type I PLP-dependent aspartate aminotransferase-like (Major domain)"/>
    <property type="match status" value="1"/>
</dbReference>
<evidence type="ECO:0000256" key="2">
    <source>
        <dbReference type="ARBA" id="ARBA00012224"/>
    </source>
</evidence>
<dbReference type="GO" id="GO:0030170">
    <property type="term" value="F:pyridoxal phosphate binding"/>
    <property type="evidence" value="ECO:0007669"/>
    <property type="project" value="InterPro"/>
</dbReference>
<dbReference type="InterPro" id="IPR015421">
    <property type="entry name" value="PyrdxlP-dep_Trfase_major"/>
</dbReference>
<dbReference type="PANTHER" id="PTHR43525">
    <property type="entry name" value="PROTEIN MALY"/>
    <property type="match status" value="1"/>
</dbReference>
<gene>
    <name evidence="8" type="ORF">DFR79_1443</name>
</gene>
<dbReference type="GO" id="GO:0047804">
    <property type="term" value="F:cysteine-S-conjugate beta-lyase activity"/>
    <property type="evidence" value="ECO:0007669"/>
    <property type="project" value="UniProtKB-EC"/>
</dbReference>
<evidence type="ECO:0000256" key="3">
    <source>
        <dbReference type="ARBA" id="ARBA00022898"/>
    </source>
</evidence>
<dbReference type="OrthoDB" id="9802872at2"/>
<reference evidence="8 9" key="1">
    <citation type="submission" date="2019-03" db="EMBL/GenBank/DDBJ databases">
        <title>Subsurface microbial communities from deep shales in Ohio and West Virginia, USA.</title>
        <authorList>
            <person name="Wrighton K."/>
        </authorList>
    </citation>
    <scope>NUCLEOTIDE SEQUENCE [LARGE SCALE GENOMIC DNA]</scope>
    <source>
        <strain evidence="8 9">MA284_T2</strain>
    </source>
</reference>
<keyword evidence="3" id="KW-0663">Pyridoxal phosphate</keyword>